<keyword evidence="1" id="KW-0732">Signal</keyword>
<evidence type="ECO:0000313" key="2">
    <source>
        <dbReference type="EMBL" id="MWT19679.1"/>
    </source>
</evidence>
<evidence type="ECO:0000256" key="1">
    <source>
        <dbReference type="SAM" id="SignalP"/>
    </source>
</evidence>
<sequence>MTRDKKILLASILVAVAGWITAAVQTINASDFRQAAGDAKNDATIWKRQAGKTYTELLKERAGVDGKIIIPAGALIENGEIYPPRDY</sequence>
<protein>
    <submittedName>
        <fullName evidence="2">Uncharacterized protein</fullName>
    </submittedName>
</protein>
<comment type="caution">
    <text evidence="2">The sequence shown here is derived from an EMBL/GenBank/DDBJ whole genome shotgun (WGS) entry which is preliminary data.</text>
</comment>
<evidence type="ECO:0000313" key="3">
    <source>
        <dbReference type="Proteomes" id="UP000462410"/>
    </source>
</evidence>
<dbReference type="RefSeq" id="WP_158115835.1">
    <property type="nucleotide sequence ID" value="NZ_WSHW01000068.1"/>
</dbReference>
<name>A0A8T5ZPX1_ECOLX</name>
<accession>A0A8T5ZPX1</accession>
<proteinExistence type="predicted"/>
<reference evidence="2 3" key="1">
    <citation type="submission" date="2019-12" db="EMBL/GenBank/DDBJ databases">
        <title>Enteriobacteria Tanzani isolates_8377-8380.</title>
        <authorList>
            <person name="Subbiah M."/>
            <person name="Call D."/>
        </authorList>
    </citation>
    <scope>NUCLEOTIDE SEQUENCE [LARGE SCALE GENOMIC DNA]</scope>
    <source>
        <strain evidence="2 3">8378wH8</strain>
    </source>
</reference>
<feature type="chain" id="PRO_5035815646" evidence="1">
    <location>
        <begin position="23"/>
        <end position="87"/>
    </location>
</feature>
<gene>
    <name evidence="2" type="ORF">GP965_01795</name>
</gene>
<dbReference type="AlphaFoldDB" id="A0A8T5ZPX1"/>
<feature type="signal peptide" evidence="1">
    <location>
        <begin position="1"/>
        <end position="22"/>
    </location>
</feature>
<dbReference type="EMBL" id="WTRC01000010">
    <property type="protein sequence ID" value="MWT19679.1"/>
    <property type="molecule type" value="Genomic_DNA"/>
</dbReference>
<organism evidence="2 3">
    <name type="scientific">Escherichia coli</name>
    <dbReference type="NCBI Taxonomy" id="562"/>
    <lineage>
        <taxon>Bacteria</taxon>
        <taxon>Pseudomonadati</taxon>
        <taxon>Pseudomonadota</taxon>
        <taxon>Gammaproteobacteria</taxon>
        <taxon>Enterobacterales</taxon>
        <taxon>Enterobacteriaceae</taxon>
        <taxon>Escherichia</taxon>
    </lineage>
</organism>
<dbReference type="Proteomes" id="UP000462410">
    <property type="component" value="Unassembled WGS sequence"/>
</dbReference>